<feature type="transmembrane region" description="Helical" evidence="2">
    <location>
        <begin position="103"/>
        <end position="125"/>
    </location>
</feature>
<name>A0A0L0D7G8_THETB</name>
<keyword evidence="2" id="KW-1133">Transmembrane helix</keyword>
<dbReference type="PANTHER" id="PTHR43336">
    <property type="entry name" value="OXYGEN SENSOR HISTIDINE KINASE RESPONSE REGULATOR DEVS/DOSS"/>
    <property type="match status" value="1"/>
</dbReference>
<feature type="compositionally biased region" description="Polar residues" evidence="1">
    <location>
        <begin position="408"/>
        <end position="421"/>
    </location>
</feature>
<feature type="transmembrane region" description="Helical" evidence="2">
    <location>
        <begin position="74"/>
        <end position="96"/>
    </location>
</feature>
<dbReference type="STRING" id="461836.A0A0L0D7G8"/>
<evidence type="ECO:0000313" key="3">
    <source>
        <dbReference type="EMBL" id="KNC48299.1"/>
    </source>
</evidence>
<dbReference type="GeneID" id="25564068"/>
<feature type="compositionally biased region" description="Low complexity" evidence="1">
    <location>
        <begin position="422"/>
        <end position="437"/>
    </location>
</feature>
<feature type="transmembrane region" description="Helical" evidence="2">
    <location>
        <begin position="222"/>
        <end position="241"/>
    </location>
</feature>
<accession>A0A0L0D7G8</accession>
<dbReference type="InterPro" id="IPR029787">
    <property type="entry name" value="Nucleotide_cyclase"/>
</dbReference>
<feature type="transmembrane region" description="Helical" evidence="2">
    <location>
        <begin position="45"/>
        <end position="68"/>
    </location>
</feature>
<dbReference type="OMA" id="TIECAGI"/>
<sequence>MGRANRTSSEHPSEGASSYEESESGWAFRWETVQAKARAAVDHGAVLAVLVIATLYVLFADDIVLLAFSAEADVYHLSLVFVCFVLFVVELVASLVARPREYLAFFFWFDLITIISMIPDILLLFSSSDTTEDPDTFTARFSVLTIARAGRLARLGSRAGRLMRIIRIMVRVHSSPETDSLLAGHVESGATLATGSDLHPTARAVASDVHHSSIVGRKYTALLTRVFVLMVLVTVFAFVILETVRTPTPDGRRMSEKYGLDLLETAAGKPGALSPPANSSSSPFLSPELASDLKVYLGSHSDVRRVVLLGSTVIVSASIDNLRVSERTTLYSGSSASLVVVSNVDQIERDSMLNLIQTFIILVVLFGGSLVLVRTAQRMLIRPLEDMSLIALDLVSASSIHGPASHPQAASAQRRTSMTLVSKSGPGPDSPGSAASKTVASEKSSMFGTEVAETAVLVDVLTSLRALMHSGFGTLGWEVLNRHLLPTHELDFARSGELRHSALAVIDVSPFVSPVVVLKGAVAPMLNAAVGLTHNVVVTNGGLLAKMAGDSVISLWPCDTVGSRNAAEAAARDAADTALNASLRILSELARSSPLVELRNLAGIPPPSANTTLGRLSSTAGMLAAVALHLGWTVEAAIGSDALVEPLLLGPHADLSLYLRKLARFYNVPIVMSATFVACLSPVLRERARRIDRILLSTTHKALDIYTMDVLTPLSEQEMDLLRSRSPLASSAVSSALGHDPRDASLYATALEAYIEGRWREAKILFSEYADAYPDDGPAANIIDFIDEVADELGGAPLQWRGARLIVL</sequence>
<organism evidence="3 4">
    <name type="scientific">Thecamonas trahens ATCC 50062</name>
    <dbReference type="NCBI Taxonomy" id="461836"/>
    <lineage>
        <taxon>Eukaryota</taxon>
        <taxon>Apusozoa</taxon>
        <taxon>Apusomonadida</taxon>
        <taxon>Apusomonadidae</taxon>
        <taxon>Thecamonas</taxon>
    </lineage>
</organism>
<proteinExistence type="predicted"/>
<feature type="region of interest" description="Disordered" evidence="1">
    <location>
        <begin position="404"/>
        <end position="439"/>
    </location>
</feature>
<dbReference type="SUPFAM" id="SSF55073">
    <property type="entry name" value="Nucleotide cyclase"/>
    <property type="match status" value="1"/>
</dbReference>
<dbReference type="Gene3D" id="3.30.70.1230">
    <property type="entry name" value="Nucleotide cyclase"/>
    <property type="match status" value="1"/>
</dbReference>
<evidence type="ECO:0008006" key="5">
    <source>
        <dbReference type="Google" id="ProtNLM"/>
    </source>
</evidence>
<dbReference type="EMBL" id="GL349450">
    <property type="protein sequence ID" value="KNC48299.1"/>
    <property type="molecule type" value="Genomic_DNA"/>
</dbReference>
<gene>
    <name evidence="3" type="ORF">AMSG_04530</name>
</gene>
<dbReference type="PANTHER" id="PTHR43336:SF3">
    <property type="entry name" value="GUANYLATE CYCLASE DOMAIN-CONTAINING PROTEIN"/>
    <property type="match status" value="1"/>
</dbReference>
<dbReference type="AlphaFoldDB" id="A0A0L0D7G8"/>
<feature type="transmembrane region" description="Helical" evidence="2">
    <location>
        <begin position="664"/>
        <end position="684"/>
    </location>
</feature>
<evidence type="ECO:0000256" key="2">
    <source>
        <dbReference type="SAM" id="Phobius"/>
    </source>
</evidence>
<evidence type="ECO:0000313" key="4">
    <source>
        <dbReference type="Proteomes" id="UP000054408"/>
    </source>
</evidence>
<dbReference type="OrthoDB" id="60033at2759"/>
<reference evidence="3 4" key="1">
    <citation type="submission" date="2010-05" db="EMBL/GenBank/DDBJ databases">
        <title>The Genome Sequence of Thecamonas trahens ATCC 50062.</title>
        <authorList>
            <consortium name="The Broad Institute Genome Sequencing Platform"/>
            <person name="Russ C."/>
            <person name="Cuomo C."/>
            <person name="Shea T."/>
            <person name="Young S.K."/>
            <person name="Zeng Q."/>
            <person name="Koehrsen M."/>
            <person name="Haas B."/>
            <person name="Borodovsky M."/>
            <person name="Guigo R."/>
            <person name="Alvarado L."/>
            <person name="Berlin A."/>
            <person name="Bochicchio J."/>
            <person name="Borenstein D."/>
            <person name="Chapman S."/>
            <person name="Chen Z."/>
            <person name="Freedman E."/>
            <person name="Gellesch M."/>
            <person name="Goldberg J."/>
            <person name="Griggs A."/>
            <person name="Gujja S."/>
            <person name="Heilman E."/>
            <person name="Heiman D."/>
            <person name="Hepburn T."/>
            <person name="Howarth C."/>
            <person name="Jen D."/>
            <person name="Larson L."/>
            <person name="Mehta T."/>
            <person name="Park D."/>
            <person name="Pearson M."/>
            <person name="Roberts A."/>
            <person name="Saif S."/>
            <person name="Shenoy N."/>
            <person name="Sisk P."/>
            <person name="Stolte C."/>
            <person name="Sykes S."/>
            <person name="Thomson T."/>
            <person name="Walk T."/>
            <person name="White J."/>
            <person name="Yandava C."/>
            <person name="Burger G."/>
            <person name="Gray M.W."/>
            <person name="Holland P.W.H."/>
            <person name="King N."/>
            <person name="Lang F.B.F."/>
            <person name="Roger A.J."/>
            <person name="Ruiz-Trillo I."/>
            <person name="Lander E."/>
            <person name="Nusbaum C."/>
        </authorList>
    </citation>
    <scope>NUCLEOTIDE SEQUENCE [LARGE SCALE GENOMIC DNA]</scope>
    <source>
        <strain evidence="3 4">ATCC 50062</strain>
    </source>
</reference>
<feature type="transmembrane region" description="Helical" evidence="2">
    <location>
        <begin position="352"/>
        <end position="373"/>
    </location>
</feature>
<keyword evidence="2" id="KW-0472">Membrane</keyword>
<dbReference type="eggNOG" id="ENOG502QQYF">
    <property type="taxonomic scope" value="Eukaryota"/>
</dbReference>
<keyword evidence="2" id="KW-0812">Transmembrane</keyword>
<evidence type="ECO:0000256" key="1">
    <source>
        <dbReference type="SAM" id="MobiDB-lite"/>
    </source>
</evidence>
<dbReference type="Proteomes" id="UP000054408">
    <property type="component" value="Unassembled WGS sequence"/>
</dbReference>
<dbReference type="RefSeq" id="XP_013758866.1">
    <property type="nucleotide sequence ID" value="XM_013903412.1"/>
</dbReference>
<protein>
    <recommendedName>
        <fullName evidence="5">Guanylate cyclase domain-containing protein</fullName>
    </recommendedName>
</protein>
<keyword evidence="4" id="KW-1185">Reference proteome</keyword>